<dbReference type="NCBIfam" id="NF004633">
    <property type="entry name" value="PRK05978.1"/>
    <property type="match status" value="1"/>
</dbReference>
<dbReference type="InterPro" id="IPR009325">
    <property type="entry name" value="DUF983"/>
</dbReference>
<evidence type="ECO:0000313" key="3">
    <source>
        <dbReference type="Proteomes" id="UP000033187"/>
    </source>
</evidence>
<feature type="transmembrane region" description="Helical" evidence="1">
    <location>
        <begin position="55"/>
        <end position="75"/>
    </location>
</feature>
<dbReference type="KEGG" id="fil:BN1229_v1_3756"/>
<gene>
    <name evidence="2" type="ORF">YBN1229_v1_3746</name>
</gene>
<dbReference type="EMBL" id="LN829119">
    <property type="protein sequence ID" value="CPR22313.1"/>
    <property type="molecule type" value="Genomic_DNA"/>
</dbReference>
<protein>
    <recommendedName>
        <fullName evidence="4">Zinc-finger protein</fullName>
    </recommendedName>
</protein>
<accession>A0A0D6JK18</accession>
<dbReference type="RefSeq" id="WP_052744051.1">
    <property type="nucleotide sequence ID" value="NZ_LN829118.1"/>
</dbReference>
<organism evidence="2 3">
    <name type="scientific">Candidatus Filomicrobium marinum</name>
    <dbReference type="NCBI Taxonomy" id="1608628"/>
    <lineage>
        <taxon>Bacteria</taxon>
        <taxon>Pseudomonadati</taxon>
        <taxon>Pseudomonadota</taxon>
        <taxon>Alphaproteobacteria</taxon>
        <taxon>Hyphomicrobiales</taxon>
        <taxon>Hyphomicrobiaceae</taxon>
        <taxon>Filomicrobium</taxon>
    </lineage>
</organism>
<feature type="transmembrane region" description="Helical" evidence="1">
    <location>
        <begin position="81"/>
        <end position="102"/>
    </location>
</feature>
<dbReference type="Proteomes" id="UP000033187">
    <property type="component" value="Chromosome 1"/>
</dbReference>
<evidence type="ECO:0008006" key="4">
    <source>
        <dbReference type="Google" id="ProtNLM"/>
    </source>
</evidence>
<keyword evidence="1" id="KW-1133">Transmembrane helix</keyword>
<evidence type="ECO:0000256" key="1">
    <source>
        <dbReference type="SAM" id="Phobius"/>
    </source>
</evidence>
<keyword evidence="1" id="KW-0812">Transmembrane</keyword>
<dbReference type="KEGG" id="fiy:BN1229_v1_3746"/>
<evidence type="ECO:0000313" key="2">
    <source>
        <dbReference type="EMBL" id="CPR22313.1"/>
    </source>
</evidence>
<dbReference type="Pfam" id="PF06170">
    <property type="entry name" value="DUF983"/>
    <property type="match status" value="1"/>
</dbReference>
<keyword evidence="3" id="KW-1185">Reference proteome</keyword>
<sequence length="131" mass="14408">MPTETGPDTKLALARGSKCRCPNCGEGKLFASFLKVNDHCPNCGEALYHHRADDLPAYLVMVIVGHIVIALVMFADSEYNLSFAWHLAIWVPLTLVLSLAMLQPVKGFVVALQWKSGMHGFGEAQARRLRG</sequence>
<name>A0A0D6JK18_9HYPH</name>
<keyword evidence="1" id="KW-0472">Membrane</keyword>
<reference evidence="3" key="1">
    <citation type="submission" date="2015-02" db="EMBL/GenBank/DDBJ databases">
        <authorList>
            <person name="Chooi Y.-H."/>
        </authorList>
    </citation>
    <scope>NUCLEOTIDE SEQUENCE [LARGE SCALE GENOMIC DNA]</scope>
    <source>
        <strain evidence="3">strain Y</strain>
    </source>
</reference>
<dbReference type="AlphaFoldDB" id="A0A0D6JK18"/>
<proteinExistence type="predicted"/>